<organism evidence="2 3">
    <name type="scientific">Linum tenue</name>
    <dbReference type="NCBI Taxonomy" id="586396"/>
    <lineage>
        <taxon>Eukaryota</taxon>
        <taxon>Viridiplantae</taxon>
        <taxon>Streptophyta</taxon>
        <taxon>Embryophyta</taxon>
        <taxon>Tracheophyta</taxon>
        <taxon>Spermatophyta</taxon>
        <taxon>Magnoliopsida</taxon>
        <taxon>eudicotyledons</taxon>
        <taxon>Gunneridae</taxon>
        <taxon>Pentapetalae</taxon>
        <taxon>rosids</taxon>
        <taxon>fabids</taxon>
        <taxon>Malpighiales</taxon>
        <taxon>Linaceae</taxon>
        <taxon>Linum</taxon>
    </lineage>
</organism>
<gene>
    <name evidence="2" type="ORF">LITE_LOCUS26904</name>
</gene>
<sequence>MLQLNFLTWWNAGKGLVSPTLCLAQNAANLLTNFAESSRHCLLAKFSKGRIRSMKEKEEEEEEDDDASSPLKSEIAKLRRRWELASVLNFFNVFEPVIGNDSLLSAEEIETGLVKPNESLAKLHIMLLKGIPPVSKLLNRSDGWVTVLCKKLALWWPWVAEGEIPLIASRGGDEISKYKDELDPVHRLLLLRALCEVRADQVDALSFINSEMKKGGAHRVSSFRKDKIGGDGSTSYWCDGNAVLGHRLYREVTVSKRNSAKAKARGKACKATSSTSQWETIATNLQEFHQAVEELSSSRRKAEASVCNKIEADVLPEMEKLQKKKDRALKRKQTQEKLLNDVRAYTTTGLTRSCRNRRLISYTFDEYDRAIDEAIKQQPKKRKMVKEQKTITMERVEQATSPDSGTEESGADTESKGTDDHDDQGNSSSDDDGSGSSGQKEVGDDEEEEEDDDDGDDDGDGADEEEDDDDDDGGDDNEADSETQKNDENGNEEHCEKSSEADNDENDSVDDDTSGGDDDQNQVDSSSKSKSVEETQDTGDKE</sequence>
<keyword evidence="3" id="KW-1185">Reference proteome</keyword>
<feature type="compositionally biased region" description="Acidic residues" evidence="1">
    <location>
        <begin position="501"/>
        <end position="521"/>
    </location>
</feature>
<dbReference type="AlphaFoldDB" id="A0AAV0M546"/>
<dbReference type="PANTHER" id="PTHR14296:SF12">
    <property type="entry name" value="DDT DOMAIN-CONTAINING PROTEIN DDR4 ISOFORM X1"/>
    <property type="match status" value="1"/>
</dbReference>
<feature type="compositionally biased region" description="Basic and acidic residues" evidence="1">
    <location>
        <begin position="530"/>
        <end position="542"/>
    </location>
</feature>
<dbReference type="Proteomes" id="UP001154282">
    <property type="component" value="Unassembled WGS sequence"/>
</dbReference>
<dbReference type="EMBL" id="CAMGYJ010000007">
    <property type="protein sequence ID" value="CAI0441520.1"/>
    <property type="molecule type" value="Genomic_DNA"/>
</dbReference>
<dbReference type="InterPro" id="IPR028938">
    <property type="entry name" value="Rsf1-like"/>
</dbReference>
<feature type="compositionally biased region" description="Basic and acidic residues" evidence="1">
    <location>
        <begin position="482"/>
        <end position="500"/>
    </location>
</feature>
<protein>
    <recommendedName>
        <fullName evidence="4">DDT domain-containing protein DDR4</fullName>
    </recommendedName>
</protein>
<evidence type="ECO:0000313" key="3">
    <source>
        <dbReference type="Proteomes" id="UP001154282"/>
    </source>
</evidence>
<evidence type="ECO:0000256" key="1">
    <source>
        <dbReference type="SAM" id="MobiDB-lite"/>
    </source>
</evidence>
<dbReference type="GO" id="GO:0031213">
    <property type="term" value="C:RSF complex"/>
    <property type="evidence" value="ECO:0007669"/>
    <property type="project" value="InterPro"/>
</dbReference>
<comment type="caution">
    <text evidence="2">The sequence shown here is derived from an EMBL/GenBank/DDBJ whole genome shotgun (WGS) entry which is preliminary data.</text>
</comment>
<accession>A0AAV0M546</accession>
<proteinExistence type="predicted"/>
<feature type="compositionally biased region" description="Basic and acidic residues" evidence="1">
    <location>
        <begin position="385"/>
        <end position="397"/>
    </location>
</feature>
<dbReference type="GO" id="GO:0006355">
    <property type="term" value="P:regulation of DNA-templated transcription"/>
    <property type="evidence" value="ECO:0007669"/>
    <property type="project" value="InterPro"/>
</dbReference>
<reference evidence="2" key="1">
    <citation type="submission" date="2022-08" db="EMBL/GenBank/DDBJ databases">
        <authorList>
            <person name="Gutierrez-Valencia J."/>
        </authorList>
    </citation>
    <scope>NUCLEOTIDE SEQUENCE</scope>
</reference>
<feature type="compositionally biased region" description="Acidic residues" evidence="1">
    <location>
        <begin position="443"/>
        <end position="481"/>
    </location>
</feature>
<feature type="region of interest" description="Disordered" evidence="1">
    <location>
        <begin position="377"/>
        <end position="542"/>
    </location>
</feature>
<evidence type="ECO:0008006" key="4">
    <source>
        <dbReference type="Google" id="ProtNLM"/>
    </source>
</evidence>
<dbReference type="PANTHER" id="PTHR14296">
    <property type="entry name" value="REMODELING AND SPACING FACTOR 1"/>
    <property type="match status" value="1"/>
</dbReference>
<evidence type="ECO:0000313" key="2">
    <source>
        <dbReference type="EMBL" id="CAI0441520.1"/>
    </source>
</evidence>
<name>A0AAV0M546_9ROSI</name>